<proteinExistence type="predicted"/>
<evidence type="ECO:0000313" key="2">
    <source>
        <dbReference type="EMBL" id="MBP2350717.1"/>
    </source>
</evidence>
<feature type="compositionally biased region" description="Polar residues" evidence="1">
    <location>
        <begin position="22"/>
        <end position="33"/>
    </location>
</feature>
<comment type="caution">
    <text evidence="2">The sequence shown here is derived from an EMBL/GenBank/DDBJ whole genome shotgun (WGS) entry which is preliminary data.</text>
</comment>
<feature type="region of interest" description="Disordered" evidence="1">
    <location>
        <begin position="21"/>
        <end position="116"/>
    </location>
</feature>
<keyword evidence="3" id="KW-1185">Reference proteome</keyword>
<gene>
    <name evidence="2" type="ORF">JOF29_001800</name>
</gene>
<evidence type="ECO:0000256" key="1">
    <source>
        <dbReference type="SAM" id="MobiDB-lite"/>
    </source>
</evidence>
<name>A0ABS4UGF1_9ACTN</name>
<accession>A0ABS4UGF1</accession>
<protein>
    <submittedName>
        <fullName evidence="2">Uncharacterized protein</fullName>
    </submittedName>
</protein>
<dbReference type="EMBL" id="JAGINT010000001">
    <property type="protein sequence ID" value="MBP2350717.1"/>
    <property type="molecule type" value="Genomic_DNA"/>
</dbReference>
<reference evidence="2 3" key="1">
    <citation type="submission" date="2021-03" db="EMBL/GenBank/DDBJ databases">
        <title>Sequencing the genomes of 1000 actinobacteria strains.</title>
        <authorList>
            <person name="Klenk H.-P."/>
        </authorList>
    </citation>
    <scope>NUCLEOTIDE SEQUENCE [LARGE SCALE GENOMIC DNA]</scope>
    <source>
        <strain evidence="2 3">DSM 18824</strain>
    </source>
</reference>
<organism evidence="2 3">
    <name type="scientific">Kribbella aluminosa</name>
    <dbReference type="NCBI Taxonomy" id="416017"/>
    <lineage>
        <taxon>Bacteria</taxon>
        <taxon>Bacillati</taxon>
        <taxon>Actinomycetota</taxon>
        <taxon>Actinomycetes</taxon>
        <taxon>Propionibacteriales</taxon>
        <taxon>Kribbellaceae</taxon>
        <taxon>Kribbella</taxon>
    </lineage>
</organism>
<sequence>MTAPAAAAPIAAPPVAALPIHPNTSVRATSGVSAPNRPYSAPIAGANVNPDKANAIPSDTADQVANTHRSIPAATSAARRQRYDVRRPGNAPEIAPPTRLPNAQTASKIPAISRCP</sequence>
<dbReference type="Proteomes" id="UP000755585">
    <property type="component" value="Unassembled WGS sequence"/>
</dbReference>
<feature type="compositionally biased region" description="Polar residues" evidence="1">
    <location>
        <begin position="60"/>
        <end position="69"/>
    </location>
</feature>
<evidence type="ECO:0000313" key="3">
    <source>
        <dbReference type="Proteomes" id="UP000755585"/>
    </source>
</evidence>